<name>A0AAW2KHK5_SESRA</name>
<dbReference type="InterPro" id="IPR041469">
    <property type="entry name" value="Subtilisin-like_FN3"/>
</dbReference>
<dbReference type="GO" id="GO:0006508">
    <property type="term" value="P:proteolysis"/>
    <property type="evidence" value="ECO:0007669"/>
    <property type="project" value="UniProtKB-KW"/>
</dbReference>
<feature type="domain" description="Subtilisin-like protease fibronectin type-III" evidence="1">
    <location>
        <begin position="41"/>
        <end position="135"/>
    </location>
</feature>
<sequence length="140" mass="15415">MILEQDMKITSVSCALFLILIQRKSELPLEDLAALFSNPSDLNQPSLTITALSGMRMTKRVVKNVASKPETYLCAVLPPEGVTVTVDPPWFTIAPQESQSLEIRLYVTQALDDFSFGEIVLTGSLNHIVRMPLSVLPISV</sequence>
<dbReference type="GO" id="GO:0008233">
    <property type="term" value="F:peptidase activity"/>
    <property type="evidence" value="ECO:0007669"/>
    <property type="project" value="UniProtKB-KW"/>
</dbReference>
<accession>A0AAW2KHK5</accession>
<dbReference type="AlphaFoldDB" id="A0AAW2KHK5"/>
<dbReference type="Pfam" id="PF17766">
    <property type="entry name" value="fn3_6"/>
    <property type="match status" value="1"/>
</dbReference>
<gene>
    <name evidence="2" type="ORF">Sradi_6016100</name>
</gene>
<reference evidence="2" key="1">
    <citation type="submission" date="2020-06" db="EMBL/GenBank/DDBJ databases">
        <authorList>
            <person name="Li T."/>
            <person name="Hu X."/>
            <person name="Zhang T."/>
            <person name="Song X."/>
            <person name="Zhang H."/>
            <person name="Dai N."/>
            <person name="Sheng W."/>
            <person name="Hou X."/>
            <person name="Wei L."/>
        </authorList>
    </citation>
    <scope>NUCLEOTIDE SEQUENCE</scope>
    <source>
        <strain evidence="2">G02</strain>
        <tissue evidence="2">Leaf</tissue>
    </source>
</reference>
<organism evidence="2">
    <name type="scientific">Sesamum radiatum</name>
    <name type="common">Black benniseed</name>
    <dbReference type="NCBI Taxonomy" id="300843"/>
    <lineage>
        <taxon>Eukaryota</taxon>
        <taxon>Viridiplantae</taxon>
        <taxon>Streptophyta</taxon>
        <taxon>Embryophyta</taxon>
        <taxon>Tracheophyta</taxon>
        <taxon>Spermatophyta</taxon>
        <taxon>Magnoliopsida</taxon>
        <taxon>eudicotyledons</taxon>
        <taxon>Gunneridae</taxon>
        <taxon>Pentapetalae</taxon>
        <taxon>asterids</taxon>
        <taxon>lamiids</taxon>
        <taxon>Lamiales</taxon>
        <taxon>Pedaliaceae</taxon>
        <taxon>Sesamum</taxon>
    </lineage>
</organism>
<reference evidence="2" key="2">
    <citation type="journal article" date="2024" name="Plant">
        <title>Genomic evolution and insights into agronomic trait innovations of Sesamum species.</title>
        <authorList>
            <person name="Miao H."/>
            <person name="Wang L."/>
            <person name="Qu L."/>
            <person name="Liu H."/>
            <person name="Sun Y."/>
            <person name="Le M."/>
            <person name="Wang Q."/>
            <person name="Wei S."/>
            <person name="Zheng Y."/>
            <person name="Lin W."/>
            <person name="Duan Y."/>
            <person name="Cao H."/>
            <person name="Xiong S."/>
            <person name="Wang X."/>
            <person name="Wei L."/>
            <person name="Li C."/>
            <person name="Ma Q."/>
            <person name="Ju M."/>
            <person name="Zhao R."/>
            <person name="Li G."/>
            <person name="Mu C."/>
            <person name="Tian Q."/>
            <person name="Mei H."/>
            <person name="Zhang T."/>
            <person name="Gao T."/>
            <person name="Zhang H."/>
        </authorList>
    </citation>
    <scope>NUCLEOTIDE SEQUENCE</scope>
    <source>
        <strain evidence="2">G02</strain>
    </source>
</reference>
<keyword evidence="2" id="KW-0645">Protease</keyword>
<comment type="caution">
    <text evidence="2">The sequence shown here is derived from an EMBL/GenBank/DDBJ whole genome shotgun (WGS) entry which is preliminary data.</text>
</comment>
<dbReference type="EMBL" id="JACGWJ010000028">
    <property type="protein sequence ID" value="KAL0305988.1"/>
    <property type="molecule type" value="Genomic_DNA"/>
</dbReference>
<protein>
    <submittedName>
        <fullName evidence="2">Subtilisin-like protease SBT2.4</fullName>
    </submittedName>
</protein>
<proteinExistence type="predicted"/>
<keyword evidence="2" id="KW-0378">Hydrolase</keyword>
<evidence type="ECO:0000313" key="2">
    <source>
        <dbReference type="EMBL" id="KAL0305988.1"/>
    </source>
</evidence>
<evidence type="ECO:0000259" key="1">
    <source>
        <dbReference type="Pfam" id="PF17766"/>
    </source>
</evidence>
<dbReference type="Gene3D" id="2.60.40.2310">
    <property type="match status" value="1"/>
</dbReference>